<dbReference type="Gene3D" id="1.10.30.50">
    <property type="match status" value="1"/>
</dbReference>
<evidence type="ECO:0000313" key="3">
    <source>
        <dbReference type="EMBL" id="KJL33057.1"/>
    </source>
</evidence>
<dbReference type="GO" id="GO:0004519">
    <property type="term" value="F:endonuclease activity"/>
    <property type="evidence" value="ECO:0007669"/>
    <property type="project" value="InterPro"/>
</dbReference>
<dbReference type="EMBL" id="JYIX01000035">
    <property type="protein sequence ID" value="KJL33057.1"/>
    <property type="molecule type" value="Genomic_DNA"/>
</dbReference>
<evidence type="ECO:0000256" key="1">
    <source>
        <dbReference type="ARBA" id="ARBA00023450"/>
    </source>
</evidence>
<dbReference type="GO" id="GO:0008270">
    <property type="term" value="F:zinc ion binding"/>
    <property type="evidence" value="ECO:0007669"/>
    <property type="project" value="InterPro"/>
</dbReference>
<feature type="domain" description="HNH nuclease" evidence="2">
    <location>
        <begin position="329"/>
        <end position="381"/>
    </location>
</feature>
<organism evidence="3 4">
    <name type="scientific">Microbacterium azadirachtae</name>
    <dbReference type="NCBI Taxonomy" id="582680"/>
    <lineage>
        <taxon>Bacteria</taxon>
        <taxon>Bacillati</taxon>
        <taxon>Actinomycetota</taxon>
        <taxon>Actinomycetes</taxon>
        <taxon>Micrococcales</taxon>
        <taxon>Microbacteriaceae</taxon>
        <taxon>Microbacterium</taxon>
    </lineage>
</organism>
<gene>
    <name evidence="3" type="ORF">RS86_02234</name>
</gene>
<keyword evidence="4" id="KW-1185">Reference proteome</keyword>
<dbReference type="InterPro" id="IPR003615">
    <property type="entry name" value="HNH_nuc"/>
</dbReference>
<sequence>MENTDDPAPRLASAAEIVGFVLGDLARNDHEVNRRAALRSERILEVIELARRHPDLYTADADPGFAERAAVMDVALRLQLSEDQVRAMQATAEFAMTLLPNVWERARSGFGSPAAVQDVVSRVRVLQAPIDAPDDVRAEARTAIAAVDEAAAEWVLTCPPAMLRRKVRTLVDRLLGDRTVRRHARAMEDRAVTLTEAGDGMSWLSIYGPTADLHAAYHRLSATAKHMQKAERGDRTRDQLRADLAAAWLKGDGTATAVTTKVFVTVPVQLLAGERPPAEQAEIVGVGPIDPLTAAQIFLDAGSFHRVITDPVKGVIVDMDRRTYRPTRAQRDWLILQHGTCSRDGCTRLALDADIDHDLPWADGGTTDIRRLRPLCPRDHRLRHRTRARYRTRPEERTVQVITPTGFRTSAPAPF</sequence>
<dbReference type="InterPro" id="IPR002711">
    <property type="entry name" value="HNH"/>
</dbReference>
<protein>
    <recommendedName>
        <fullName evidence="2">HNH nuclease domain-containing protein</fullName>
    </recommendedName>
</protein>
<accession>A0A0F0LIL7</accession>
<dbReference type="Pfam" id="PF01844">
    <property type="entry name" value="HNH"/>
    <property type="match status" value="1"/>
</dbReference>
<evidence type="ECO:0000259" key="2">
    <source>
        <dbReference type="SMART" id="SM00507"/>
    </source>
</evidence>
<dbReference type="AlphaFoldDB" id="A0A0F0LIL7"/>
<dbReference type="CDD" id="cd00085">
    <property type="entry name" value="HNHc"/>
    <property type="match status" value="1"/>
</dbReference>
<proteinExistence type="inferred from homology"/>
<evidence type="ECO:0000313" key="4">
    <source>
        <dbReference type="Proteomes" id="UP000033740"/>
    </source>
</evidence>
<dbReference type="STRING" id="582680.RS86_02234"/>
<name>A0A0F0LIL7_9MICO</name>
<dbReference type="RefSeq" id="WP_045272290.1">
    <property type="nucleotide sequence ID" value="NZ_JYIX01000035.1"/>
</dbReference>
<dbReference type="SMART" id="SM00507">
    <property type="entry name" value="HNHc"/>
    <property type="match status" value="1"/>
</dbReference>
<comment type="caution">
    <text evidence="3">The sequence shown here is derived from an EMBL/GenBank/DDBJ whole genome shotgun (WGS) entry which is preliminary data.</text>
</comment>
<dbReference type="InterPro" id="IPR003870">
    <property type="entry name" value="DUF222"/>
</dbReference>
<dbReference type="GO" id="GO:0003676">
    <property type="term" value="F:nucleic acid binding"/>
    <property type="evidence" value="ECO:0007669"/>
    <property type="project" value="InterPro"/>
</dbReference>
<comment type="similarity">
    <text evidence="1">Belongs to the Rv1128c/1148c/1588c/1702c/1945/3466 family.</text>
</comment>
<dbReference type="Proteomes" id="UP000033740">
    <property type="component" value="Unassembled WGS sequence"/>
</dbReference>
<reference evidence="3 4" key="1">
    <citation type="submission" date="2015-02" db="EMBL/GenBank/DDBJ databases">
        <title>Draft genome sequences of ten Microbacterium spp. with emphasis on heavy metal contaminated environments.</title>
        <authorList>
            <person name="Corretto E."/>
        </authorList>
    </citation>
    <scope>NUCLEOTIDE SEQUENCE [LARGE SCALE GENOMIC DNA]</scope>
    <source>
        <strain evidence="3 4">ARN176</strain>
    </source>
</reference>
<dbReference type="Pfam" id="PF02720">
    <property type="entry name" value="DUF222"/>
    <property type="match status" value="1"/>
</dbReference>
<dbReference type="PATRIC" id="fig|582680.6.peg.2299"/>